<accession>A0A1Q8QML6</accession>
<dbReference type="GO" id="GO:0008137">
    <property type="term" value="F:NADH dehydrogenase (ubiquinone) activity"/>
    <property type="evidence" value="ECO:0007669"/>
    <property type="project" value="InterPro"/>
</dbReference>
<reference evidence="2 3" key="1">
    <citation type="submission" date="2016-09" db="EMBL/GenBank/DDBJ databases">
        <title>Complete genome of Desulfosporosinus sp. OL.</title>
        <authorList>
            <person name="Mardanov A."/>
            <person name="Beletsky A."/>
            <person name="Panova A."/>
            <person name="Karnachuk O."/>
            <person name="Ravin N."/>
        </authorList>
    </citation>
    <scope>NUCLEOTIDE SEQUENCE [LARGE SCALE GENOMIC DNA]</scope>
    <source>
        <strain evidence="2 3">OL</strain>
    </source>
</reference>
<dbReference type="InterPro" id="IPR037232">
    <property type="entry name" value="NADH_quin_OxRdtase_su_C/D-like"/>
</dbReference>
<dbReference type="AlphaFoldDB" id="A0A1Q8QML6"/>
<dbReference type="STRING" id="1888891.DSOL_3958"/>
<dbReference type="Proteomes" id="UP000186102">
    <property type="component" value="Unassembled WGS sequence"/>
</dbReference>
<comment type="caution">
    <text evidence="2">The sequence shown here is derived from an EMBL/GenBank/DDBJ whole genome shotgun (WGS) entry which is preliminary data.</text>
</comment>
<dbReference type="Pfam" id="PF00329">
    <property type="entry name" value="Complex1_30kDa"/>
    <property type="match status" value="1"/>
</dbReference>
<evidence type="ECO:0000313" key="2">
    <source>
        <dbReference type="EMBL" id="OLN28580.1"/>
    </source>
</evidence>
<evidence type="ECO:0000313" key="3">
    <source>
        <dbReference type="Proteomes" id="UP000186102"/>
    </source>
</evidence>
<dbReference type="Gene3D" id="3.30.460.80">
    <property type="entry name" value="NADH:ubiquinone oxidoreductase, 30kDa subunit"/>
    <property type="match status" value="1"/>
</dbReference>
<name>A0A1Q8QML6_9FIRM</name>
<dbReference type="EMBL" id="MLBF01000041">
    <property type="protein sequence ID" value="OLN28580.1"/>
    <property type="molecule type" value="Genomic_DNA"/>
</dbReference>
<proteinExistence type="predicted"/>
<keyword evidence="3" id="KW-1185">Reference proteome</keyword>
<feature type="domain" description="NADH:ubiquinone oxidoreductase 30kDa subunit" evidence="1">
    <location>
        <begin position="33"/>
        <end position="136"/>
    </location>
</feature>
<protein>
    <submittedName>
        <fullName evidence="2">Carbon monoxide-induced hydrogenase NuoC-like protein CooU</fullName>
    </submittedName>
</protein>
<dbReference type="SUPFAM" id="SSF143243">
    <property type="entry name" value="Nqo5-like"/>
    <property type="match status" value="1"/>
</dbReference>
<evidence type="ECO:0000259" key="1">
    <source>
        <dbReference type="Pfam" id="PF00329"/>
    </source>
</evidence>
<dbReference type="InterPro" id="IPR001268">
    <property type="entry name" value="NADH_UbQ_OxRdtase_30kDa_su"/>
</dbReference>
<gene>
    <name evidence="2" type="ORF">DSOL_3958</name>
</gene>
<organism evidence="2 3">
    <name type="scientific">Desulfosporosinus metallidurans</name>
    <dbReference type="NCBI Taxonomy" id="1888891"/>
    <lineage>
        <taxon>Bacteria</taxon>
        <taxon>Bacillati</taxon>
        <taxon>Bacillota</taxon>
        <taxon>Clostridia</taxon>
        <taxon>Eubacteriales</taxon>
        <taxon>Desulfitobacteriaceae</taxon>
        <taxon>Desulfosporosinus</taxon>
    </lineage>
</organism>
<dbReference type="OrthoDB" id="9803286at2"/>
<sequence length="168" mass="18955">MYKTFGSDVSMIWEEDTKKAIWGHCYLPDPEMIHQVALLVAAFRGRVITITPYLHGEEDTPKKLSIAYHFDIRGVTITSTIALKDGLHKVKSITPVLKSADWNEREMQEMYHVTVEGHPNPQRLFLDDSINLTEDTMVPLSMAMSGATSTTLWEKVMGSPKEGMGKDE</sequence>